<feature type="transmembrane region" description="Helical" evidence="2">
    <location>
        <begin position="764"/>
        <end position="786"/>
    </location>
</feature>
<keyword evidence="2" id="KW-1133">Transmembrane helix</keyword>
<feature type="compositionally biased region" description="Low complexity" evidence="1">
    <location>
        <begin position="27"/>
        <end position="36"/>
    </location>
</feature>
<evidence type="ECO:0000313" key="4">
    <source>
        <dbReference type="EMBL" id="MDR7362316.1"/>
    </source>
</evidence>
<feature type="compositionally biased region" description="Low complexity" evidence="1">
    <location>
        <begin position="46"/>
        <end position="72"/>
    </location>
</feature>
<accession>A0ABU2BVM0</accession>
<gene>
    <name evidence="4" type="ORF">J2S63_001869</name>
</gene>
<feature type="region of interest" description="Disordered" evidence="1">
    <location>
        <begin position="305"/>
        <end position="369"/>
    </location>
</feature>
<protein>
    <recommendedName>
        <fullName evidence="6">Secreted protein</fullName>
    </recommendedName>
</protein>
<dbReference type="InterPro" id="IPR046112">
    <property type="entry name" value="DUF6049"/>
</dbReference>
<dbReference type="Pfam" id="PF19516">
    <property type="entry name" value="DUF6049"/>
    <property type="match status" value="1"/>
</dbReference>
<evidence type="ECO:0000256" key="3">
    <source>
        <dbReference type="SAM" id="SignalP"/>
    </source>
</evidence>
<dbReference type="EMBL" id="JAVDYG010000001">
    <property type="protein sequence ID" value="MDR7362316.1"/>
    <property type="molecule type" value="Genomic_DNA"/>
</dbReference>
<keyword evidence="2" id="KW-0472">Membrane</keyword>
<keyword evidence="2" id="KW-0812">Transmembrane</keyword>
<evidence type="ECO:0000256" key="2">
    <source>
        <dbReference type="SAM" id="Phobius"/>
    </source>
</evidence>
<sequence>MTRPRLPLLLAAGVLASLTALAGPVAAPDARAAPSATPAPTPGPATGPATSGTPTATPGSPGSTGDPSASPADPGEGPEPATADRPPLEVRLESIQPAVLPRRGALRVSGTVTNRTTSTWTELQAYLAVSPDPLTTPEALAAAQAEPAGRESDFGRLVDPGLFVDLPDLPPGGSAAFRLVVPRDRLGLPETPGVYRIGVHALGSEEGLGRVAGADGRARTFLTQLPTTPGSSPDPTPLALVMQLRNHVVRAPTGELEFLRGWRRTLAPDGRLGRLLALSDTTAGFPLSWVLDPAVVEAAGTVAEGNPRTELGGRAYDGVDDVTDGGTSGDQGASGSPEASGAPETAETAESPASPSSDGSASPTTGPDAVAAQGRADAAAWLDGLRDQAALHPTFSVPYGDLDVAAAARAGDTTTIDRSVRTGLDTLAHYTVSARPLVAPVNGALKGWMLDRVPPTVPAVLSDAVLPTLDGTVYRRGDRPVVLFSRDTLRPDADAAEAAGVDPTASTALGLRQRLLAVTAVRSLTGDDRPLVAMLPSGWDPGPAWQRSAFFAGLDVPWIAATGLGDVAASVTDATPQPDDRDFLYPPGRRRAELPVRIVEHARDTTHAGALLDDTLVDDDATGPRIGRQALLSASYFSRRRPAPADRRLSAIEARVDHWLRQVRVAAPPFVISSSEEGSFLVPVTNNLDQRVRVALRARVDGPGLEVSADPAADLAPGTRRPFKMRIRSTRIGVHTVDLDLVTDNGEKLYDGPQVPVRTSKVGLVVWVVMGVAGAVFLAAIVVRIVRRVRRRRRTPGPVLRRRA</sequence>
<reference evidence="4 5" key="1">
    <citation type="submission" date="2023-07" db="EMBL/GenBank/DDBJ databases">
        <title>Sequencing the genomes of 1000 actinobacteria strains.</title>
        <authorList>
            <person name="Klenk H.-P."/>
        </authorList>
    </citation>
    <scope>NUCLEOTIDE SEQUENCE [LARGE SCALE GENOMIC DNA]</scope>
    <source>
        <strain evidence="4 5">DSM 19426</strain>
    </source>
</reference>
<feature type="region of interest" description="Disordered" evidence="1">
    <location>
        <begin position="27"/>
        <end position="85"/>
    </location>
</feature>
<organism evidence="4 5">
    <name type="scientific">Nocardioides marmoribigeumensis</name>
    <dbReference type="NCBI Taxonomy" id="433649"/>
    <lineage>
        <taxon>Bacteria</taxon>
        <taxon>Bacillati</taxon>
        <taxon>Actinomycetota</taxon>
        <taxon>Actinomycetes</taxon>
        <taxon>Propionibacteriales</taxon>
        <taxon>Nocardioidaceae</taxon>
        <taxon>Nocardioides</taxon>
    </lineage>
</organism>
<dbReference type="RefSeq" id="WP_310301610.1">
    <property type="nucleotide sequence ID" value="NZ_BAAAPS010000008.1"/>
</dbReference>
<proteinExistence type="predicted"/>
<evidence type="ECO:0000313" key="5">
    <source>
        <dbReference type="Proteomes" id="UP001183648"/>
    </source>
</evidence>
<feature type="compositionally biased region" description="Low complexity" evidence="1">
    <location>
        <begin position="336"/>
        <end position="369"/>
    </location>
</feature>
<keyword evidence="3" id="KW-0732">Signal</keyword>
<evidence type="ECO:0008006" key="6">
    <source>
        <dbReference type="Google" id="ProtNLM"/>
    </source>
</evidence>
<keyword evidence="5" id="KW-1185">Reference proteome</keyword>
<comment type="caution">
    <text evidence="4">The sequence shown here is derived from an EMBL/GenBank/DDBJ whole genome shotgun (WGS) entry which is preliminary data.</text>
</comment>
<feature type="chain" id="PRO_5045450202" description="Secreted protein" evidence="3">
    <location>
        <begin position="23"/>
        <end position="804"/>
    </location>
</feature>
<name>A0ABU2BVM0_9ACTN</name>
<dbReference type="Proteomes" id="UP001183648">
    <property type="component" value="Unassembled WGS sequence"/>
</dbReference>
<evidence type="ECO:0000256" key="1">
    <source>
        <dbReference type="SAM" id="MobiDB-lite"/>
    </source>
</evidence>
<feature type="signal peptide" evidence="3">
    <location>
        <begin position="1"/>
        <end position="22"/>
    </location>
</feature>